<sequence>MEYPKSFGRLRVILDVAFYISYMLAMFELEAKEHPTESLEGFNSYIDGEFPKHGQKWVGYTHLYFPICSRSHWYAVEVDIAKHRRCSYTILIGAVLRMIKLELT</sequence>
<organism evidence="1 2">
    <name type="scientific">Forsythia ovata</name>
    <dbReference type="NCBI Taxonomy" id="205694"/>
    <lineage>
        <taxon>Eukaryota</taxon>
        <taxon>Viridiplantae</taxon>
        <taxon>Streptophyta</taxon>
        <taxon>Embryophyta</taxon>
        <taxon>Tracheophyta</taxon>
        <taxon>Spermatophyta</taxon>
        <taxon>Magnoliopsida</taxon>
        <taxon>eudicotyledons</taxon>
        <taxon>Gunneridae</taxon>
        <taxon>Pentapetalae</taxon>
        <taxon>asterids</taxon>
        <taxon>lamiids</taxon>
        <taxon>Lamiales</taxon>
        <taxon>Oleaceae</taxon>
        <taxon>Forsythieae</taxon>
        <taxon>Forsythia</taxon>
    </lineage>
</organism>
<gene>
    <name evidence="1" type="ORF">Fot_28871</name>
</gene>
<evidence type="ECO:0000313" key="1">
    <source>
        <dbReference type="EMBL" id="KAL2514900.1"/>
    </source>
</evidence>
<protein>
    <recommendedName>
        <fullName evidence="3">Ubiquitin-like protease family profile domain-containing protein</fullName>
    </recommendedName>
</protein>
<comment type="caution">
    <text evidence="1">The sequence shown here is derived from an EMBL/GenBank/DDBJ whole genome shotgun (WGS) entry which is preliminary data.</text>
</comment>
<reference evidence="2" key="1">
    <citation type="submission" date="2024-07" db="EMBL/GenBank/DDBJ databases">
        <title>Two chromosome-level genome assemblies of Korean endemic species Abeliophyllum distichum and Forsythia ovata (Oleaceae).</title>
        <authorList>
            <person name="Jang H."/>
        </authorList>
    </citation>
    <scope>NUCLEOTIDE SEQUENCE [LARGE SCALE GENOMIC DNA]</scope>
</reference>
<accession>A0ABD1TQ87</accession>
<evidence type="ECO:0000313" key="2">
    <source>
        <dbReference type="Proteomes" id="UP001604277"/>
    </source>
</evidence>
<dbReference type="EMBL" id="JBFOLJ010000008">
    <property type="protein sequence ID" value="KAL2514900.1"/>
    <property type="molecule type" value="Genomic_DNA"/>
</dbReference>
<name>A0ABD1TQ87_9LAMI</name>
<evidence type="ECO:0008006" key="3">
    <source>
        <dbReference type="Google" id="ProtNLM"/>
    </source>
</evidence>
<proteinExistence type="predicted"/>
<dbReference type="Proteomes" id="UP001604277">
    <property type="component" value="Unassembled WGS sequence"/>
</dbReference>
<dbReference type="AlphaFoldDB" id="A0ABD1TQ87"/>
<keyword evidence="2" id="KW-1185">Reference proteome</keyword>